<evidence type="ECO:0000313" key="2">
    <source>
        <dbReference type="Proteomes" id="UP000095283"/>
    </source>
</evidence>
<keyword evidence="1" id="KW-0812">Transmembrane</keyword>
<protein>
    <submittedName>
        <fullName evidence="3">G_PROTEIN_RECEP_F1_2 domain-containing protein</fullName>
    </submittedName>
</protein>
<keyword evidence="1" id="KW-1133">Transmembrane helix</keyword>
<sequence length="130" mass="15487">MYFLINMFKDFMLTNWISAIWTAKFLKRKLGKLIIKLMLLNLKLFRKKTLKMLSLIIFSYFSMARHENSSDVEIHGCGWSWFSPHWLRRLAVFRVFMFILSINATIQGMIVNGFVSISISSIEKRYMDFI</sequence>
<dbReference type="Proteomes" id="UP000095283">
    <property type="component" value="Unplaced"/>
</dbReference>
<proteinExistence type="predicted"/>
<feature type="transmembrane region" description="Helical" evidence="1">
    <location>
        <begin position="93"/>
        <end position="117"/>
    </location>
</feature>
<dbReference type="WBParaSite" id="Hba_00914">
    <property type="protein sequence ID" value="Hba_00914"/>
    <property type="gene ID" value="Hba_00914"/>
</dbReference>
<accession>A0A1I7W8E2</accession>
<evidence type="ECO:0000313" key="3">
    <source>
        <dbReference type="WBParaSite" id="Hba_00914"/>
    </source>
</evidence>
<keyword evidence="2" id="KW-1185">Reference proteome</keyword>
<evidence type="ECO:0000256" key="1">
    <source>
        <dbReference type="SAM" id="Phobius"/>
    </source>
</evidence>
<name>A0A1I7W8E2_HETBA</name>
<keyword evidence="1" id="KW-0472">Membrane</keyword>
<dbReference type="AlphaFoldDB" id="A0A1I7W8E2"/>
<organism evidence="2 3">
    <name type="scientific">Heterorhabditis bacteriophora</name>
    <name type="common">Entomopathogenic nematode worm</name>
    <dbReference type="NCBI Taxonomy" id="37862"/>
    <lineage>
        <taxon>Eukaryota</taxon>
        <taxon>Metazoa</taxon>
        <taxon>Ecdysozoa</taxon>
        <taxon>Nematoda</taxon>
        <taxon>Chromadorea</taxon>
        <taxon>Rhabditida</taxon>
        <taxon>Rhabditina</taxon>
        <taxon>Rhabditomorpha</taxon>
        <taxon>Strongyloidea</taxon>
        <taxon>Heterorhabditidae</taxon>
        <taxon>Heterorhabditis</taxon>
    </lineage>
</organism>
<reference evidence="3" key="1">
    <citation type="submission" date="2016-11" db="UniProtKB">
        <authorList>
            <consortium name="WormBaseParasite"/>
        </authorList>
    </citation>
    <scope>IDENTIFICATION</scope>
</reference>